<proteinExistence type="inferred from homology"/>
<dbReference type="PANTHER" id="PTHR43386:SF26">
    <property type="entry name" value="ABC TRANSPORTER PERMEASE PROTEIN"/>
    <property type="match status" value="1"/>
</dbReference>
<dbReference type="SUPFAM" id="SSF161098">
    <property type="entry name" value="MetI-like"/>
    <property type="match status" value="1"/>
</dbReference>
<evidence type="ECO:0000256" key="7">
    <source>
        <dbReference type="RuleBase" id="RU363032"/>
    </source>
</evidence>
<dbReference type="CDD" id="cd06261">
    <property type="entry name" value="TM_PBP2"/>
    <property type="match status" value="1"/>
</dbReference>
<feature type="transmembrane region" description="Helical" evidence="7">
    <location>
        <begin position="277"/>
        <end position="297"/>
    </location>
</feature>
<dbReference type="Gene3D" id="1.10.3720.10">
    <property type="entry name" value="MetI-like"/>
    <property type="match status" value="1"/>
</dbReference>
<keyword evidence="2 7" id="KW-0813">Transport</keyword>
<dbReference type="PROSITE" id="PS50928">
    <property type="entry name" value="ABC_TM1"/>
    <property type="match status" value="1"/>
</dbReference>
<keyword evidence="6 7" id="KW-0472">Membrane</keyword>
<comment type="caution">
    <text evidence="9">The sequence shown here is derived from an EMBL/GenBank/DDBJ whole genome shotgun (WGS) entry which is preliminary data.</text>
</comment>
<dbReference type="Proteomes" id="UP000246483">
    <property type="component" value="Unassembled WGS sequence"/>
</dbReference>
<dbReference type="InterPro" id="IPR000515">
    <property type="entry name" value="MetI-like"/>
</dbReference>
<evidence type="ECO:0000256" key="3">
    <source>
        <dbReference type="ARBA" id="ARBA00022475"/>
    </source>
</evidence>
<comment type="similarity">
    <text evidence="7">Belongs to the binding-protein-dependent transport system permease family.</text>
</comment>
<reference evidence="9 10" key="1">
    <citation type="submission" date="2018-05" db="EMBL/GenBank/DDBJ databases">
        <title>Genomic Encyclopedia of Type Strains, Phase IV (KMG-IV): sequencing the most valuable type-strain genomes for metagenomic binning, comparative biology and taxonomic classification.</title>
        <authorList>
            <person name="Goeker M."/>
        </authorList>
    </citation>
    <scope>NUCLEOTIDE SEQUENCE [LARGE SCALE GENOMIC DNA]</scope>
    <source>
        <strain evidence="9 10">DSM 26006</strain>
    </source>
</reference>
<dbReference type="AlphaFoldDB" id="A0A317RDL3"/>
<keyword evidence="4 7" id="KW-0812">Transmembrane</keyword>
<keyword evidence="3" id="KW-1003">Cell membrane</keyword>
<dbReference type="RefSeq" id="WP_019373450.1">
    <property type="nucleotide sequence ID" value="NZ_ALEE01000271.1"/>
</dbReference>
<name>A0A317RDL3_9BURK</name>
<dbReference type="Pfam" id="PF12911">
    <property type="entry name" value="OppC_N"/>
    <property type="match status" value="1"/>
</dbReference>
<feature type="domain" description="ABC transmembrane type-1" evidence="8">
    <location>
        <begin position="108"/>
        <end position="298"/>
    </location>
</feature>
<organism evidence="9 10">
    <name type="scientific">Melaminivora alkalimesophila</name>
    <dbReference type="NCBI Taxonomy" id="1165852"/>
    <lineage>
        <taxon>Bacteria</taxon>
        <taxon>Pseudomonadati</taxon>
        <taxon>Pseudomonadota</taxon>
        <taxon>Betaproteobacteria</taxon>
        <taxon>Burkholderiales</taxon>
        <taxon>Comamonadaceae</taxon>
        <taxon>Melaminivora</taxon>
    </lineage>
</organism>
<feature type="transmembrane region" description="Helical" evidence="7">
    <location>
        <begin position="148"/>
        <end position="168"/>
    </location>
</feature>
<sequence length="311" mass="33105">MNPSSLPSAAALDAAPPLPPAETPWQRLRREFLANRLAVLGLLLVLLSIGAAVFAPWISPQNPYDIGALDIFDSKLPPGSQNADGTMTYWLGTDAQARDVLSAIFYGLRTSLVVGGVSVTAALAIGSMVGLAAAYFGGWLDALLMRIVDIQLSFPAILVALILLAILGKGVDKVIIALIIVQWAYFARAARGAALVERGKEYIEAAQCLTLGAPRILWRHMLPNCLPPLIVIATIDLAHAIALESTLSFLGVGVPVTEPSLGMLIANGFEYMLSGNYWISFFPGIALALTIVGINLAGDHLRDILNPHHAR</sequence>
<accession>A0A317RDL3</accession>
<dbReference type="OrthoDB" id="9783218at2"/>
<evidence type="ECO:0000256" key="1">
    <source>
        <dbReference type="ARBA" id="ARBA00004651"/>
    </source>
</evidence>
<feature type="transmembrane region" description="Helical" evidence="7">
    <location>
        <begin position="37"/>
        <end position="58"/>
    </location>
</feature>
<keyword evidence="10" id="KW-1185">Reference proteome</keyword>
<evidence type="ECO:0000259" key="8">
    <source>
        <dbReference type="PROSITE" id="PS50928"/>
    </source>
</evidence>
<dbReference type="InterPro" id="IPR035906">
    <property type="entry name" value="MetI-like_sf"/>
</dbReference>
<keyword evidence="5 7" id="KW-1133">Transmembrane helix</keyword>
<feature type="transmembrane region" description="Helical" evidence="7">
    <location>
        <begin position="112"/>
        <end position="136"/>
    </location>
</feature>
<dbReference type="GO" id="GO:0055085">
    <property type="term" value="P:transmembrane transport"/>
    <property type="evidence" value="ECO:0007669"/>
    <property type="project" value="InterPro"/>
</dbReference>
<evidence type="ECO:0000256" key="5">
    <source>
        <dbReference type="ARBA" id="ARBA00022989"/>
    </source>
</evidence>
<evidence type="ECO:0000313" key="9">
    <source>
        <dbReference type="EMBL" id="PWW46785.1"/>
    </source>
</evidence>
<dbReference type="InterPro" id="IPR025966">
    <property type="entry name" value="OppC_N"/>
</dbReference>
<evidence type="ECO:0000313" key="10">
    <source>
        <dbReference type="Proteomes" id="UP000246483"/>
    </source>
</evidence>
<evidence type="ECO:0000256" key="2">
    <source>
        <dbReference type="ARBA" id="ARBA00022448"/>
    </source>
</evidence>
<protein>
    <submittedName>
        <fullName evidence="9">Peptide/nickel transport system permease protein</fullName>
    </submittedName>
</protein>
<evidence type="ECO:0000256" key="6">
    <source>
        <dbReference type="ARBA" id="ARBA00023136"/>
    </source>
</evidence>
<evidence type="ECO:0000256" key="4">
    <source>
        <dbReference type="ARBA" id="ARBA00022692"/>
    </source>
</evidence>
<comment type="subcellular location">
    <subcellularLocation>
        <location evidence="1 7">Cell membrane</location>
        <topology evidence="1 7">Multi-pass membrane protein</topology>
    </subcellularLocation>
</comment>
<feature type="transmembrane region" description="Helical" evidence="7">
    <location>
        <begin position="174"/>
        <end position="190"/>
    </location>
</feature>
<dbReference type="GO" id="GO:0005886">
    <property type="term" value="C:plasma membrane"/>
    <property type="evidence" value="ECO:0007669"/>
    <property type="project" value="UniProtKB-SubCell"/>
</dbReference>
<gene>
    <name evidence="9" type="ORF">DFR36_10360</name>
</gene>
<dbReference type="PANTHER" id="PTHR43386">
    <property type="entry name" value="OLIGOPEPTIDE TRANSPORT SYSTEM PERMEASE PROTEIN APPC"/>
    <property type="match status" value="1"/>
</dbReference>
<dbReference type="InterPro" id="IPR050366">
    <property type="entry name" value="BP-dependent_transpt_permease"/>
</dbReference>
<dbReference type="Pfam" id="PF00528">
    <property type="entry name" value="BPD_transp_1"/>
    <property type="match status" value="1"/>
</dbReference>
<dbReference type="EMBL" id="QGUB01000003">
    <property type="protein sequence ID" value="PWW46785.1"/>
    <property type="molecule type" value="Genomic_DNA"/>
</dbReference>